<dbReference type="AlphaFoldDB" id="A0A2I0T631"/>
<dbReference type="GO" id="GO:0016757">
    <property type="term" value="F:glycosyltransferase activity"/>
    <property type="evidence" value="ECO:0007669"/>
    <property type="project" value="UniProtKB-KW"/>
</dbReference>
<reference evidence="2" key="2">
    <citation type="submission" date="2017-12" db="EMBL/GenBank/DDBJ databases">
        <title>Genome sequence of the Bar-tailed Godwit (Limosa lapponica baueri).</title>
        <authorList>
            <person name="Lima N.C.B."/>
            <person name="Parody-Merino A.M."/>
            <person name="Battley P.F."/>
            <person name="Fidler A.E."/>
            <person name="Prosdocimi F."/>
        </authorList>
    </citation>
    <scope>NUCLEOTIDE SEQUENCE [LARGE SCALE GENOMIC DNA]</scope>
</reference>
<keyword evidence="1" id="KW-0328">Glycosyltransferase</keyword>
<reference evidence="2" key="1">
    <citation type="submission" date="2017-11" db="EMBL/GenBank/DDBJ databases">
        <authorList>
            <person name="Lima N.C."/>
            <person name="Parody-Merino A.M."/>
            <person name="Battley P.F."/>
            <person name="Fidler A.E."/>
            <person name="Prosdocimi F."/>
        </authorList>
    </citation>
    <scope>NUCLEOTIDE SEQUENCE [LARGE SCALE GENOMIC DNA]</scope>
</reference>
<dbReference type="Proteomes" id="UP000233556">
    <property type="component" value="Unassembled WGS sequence"/>
</dbReference>
<keyword evidence="1" id="KW-0808">Transferase</keyword>
<sequence>MATWGVRQPLSFPAPPARLLLLPKLNMCRLLKSTLMGALESRGLLRRMSDMLEMLMKRMDILARLENSTDFHKGDEARFPLDRCLYM</sequence>
<dbReference type="EMBL" id="KZ517578">
    <property type="protein sequence ID" value="PKU29267.1"/>
    <property type="molecule type" value="Genomic_DNA"/>
</dbReference>
<name>A0A2I0T631_LIMLA</name>
<organism evidence="1 2">
    <name type="scientific">Limosa lapponica baueri</name>
    <dbReference type="NCBI Taxonomy" id="1758121"/>
    <lineage>
        <taxon>Eukaryota</taxon>
        <taxon>Metazoa</taxon>
        <taxon>Chordata</taxon>
        <taxon>Craniata</taxon>
        <taxon>Vertebrata</taxon>
        <taxon>Euteleostomi</taxon>
        <taxon>Archelosauria</taxon>
        <taxon>Archosauria</taxon>
        <taxon>Dinosauria</taxon>
        <taxon>Saurischia</taxon>
        <taxon>Theropoda</taxon>
        <taxon>Coelurosauria</taxon>
        <taxon>Aves</taxon>
        <taxon>Neognathae</taxon>
        <taxon>Neoaves</taxon>
        <taxon>Charadriiformes</taxon>
        <taxon>Scolopacidae</taxon>
        <taxon>Limosa</taxon>
    </lineage>
</organism>
<evidence type="ECO:0000313" key="2">
    <source>
        <dbReference type="Proteomes" id="UP000233556"/>
    </source>
</evidence>
<gene>
    <name evidence="1" type="ORF">llap_20429</name>
</gene>
<evidence type="ECO:0000313" key="1">
    <source>
        <dbReference type="EMBL" id="PKU29267.1"/>
    </source>
</evidence>
<accession>A0A2I0T631</accession>
<protein>
    <submittedName>
        <fullName evidence="1">Alpha--mannosylglycoprotein 6-beta-n-acetylglucosaminyltransferase b</fullName>
    </submittedName>
</protein>
<proteinExistence type="predicted"/>
<keyword evidence="2" id="KW-1185">Reference proteome</keyword>
<dbReference type="OrthoDB" id="2113294at2759"/>